<dbReference type="Gene3D" id="1.20.1070.10">
    <property type="entry name" value="Rhodopsin 7-helix transmembrane proteins"/>
    <property type="match status" value="1"/>
</dbReference>
<feature type="domain" description="7TM GPCR serpentine receptor class x (Srx)" evidence="2">
    <location>
        <begin position="152"/>
        <end position="212"/>
    </location>
</feature>
<evidence type="ECO:0000313" key="4">
    <source>
        <dbReference type="Proteomes" id="UP001175271"/>
    </source>
</evidence>
<organism evidence="3 4">
    <name type="scientific">Steinernema hermaphroditum</name>
    <dbReference type="NCBI Taxonomy" id="289476"/>
    <lineage>
        <taxon>Eukaryota</taxon>
        <taxon>Metazoa</taxon>
        <taxon>Ecdysozoa</taxon>
        <taxon>Nematoda</taxon>
        <taxon>Chromadorea</taxon>
        <taxon>Rhabditida</taxon>
        <taxon>Tylenchina</taxon>
        <taxon>Panagrolaimomorpha</taxon>
        <taxon>Strongyloidoidea</taxon>
        <taxon>Steinernematidae</taxon>
        <taxon>Steinernema</taxon>
    </lineage>
</organism>
<feature type="transmembrane region" description="Helical" evidence="1">
    <location>
        <begin position="151"/>
        <end position="171"/>
    </location>
</feature>
<keyword evidence="4" id="KW-1185">Reference proteome</keyword>
<dbReference type="AlphaFoldDB" id="A0AA39H804"/>
<comment type="caution">
    <text evidence="3">The sequence shown here is derived from an EMBL/GenBank/DDBJ whole genome shotgun (WGS) entry which is preliminary data.</text>
</comment>
<dbReference type="EMBL" id="JAUCMV010000004">
    <property type="protein sequence ID" value="KAK0400926.1"/>
    <property type="molecule type" value="Genomic_DNA"/>
</dbReference>
<keyword evidence="1" id="KW-0472">Membrane</keyword>
<sequence length="342" mass="39118">MLPFCGPNGQPILNGHELIYTNQGLYIGIFYLMLYLLLGIPQAMCLYALWQPTNIPPTLSIVAYHFAFTFTYIQCIMHWAVAINRLVAVWFPVYYRMIFNKKLCIAVVVAICAKALIVVSLFIVFPCNHIGYSPRFHENVQPTNIPPHVGIFFYHFGFAFTYIQCVMHWAVALNRLVAVWFPMYYRTIFSAKLCVTVVAVIVAKALIIIGLYFRTGVINFITFIKIAYIRITSKLAYHQKEFKRDVRLFSLGVVQDIVMTGVVATVIFCNNDKGTSDIGVLLSYDGIVFIYIVNTASMVFFNKECRRFLLRGMKTNVVFSTQLHSQQSESYAHREPSGTMHK</sequence>
<feature type="transmembrane region" description="Helical" evidence="1">
    <location>
        <begin position="248"/>
        <end position="268"/>
    </location>
</feature>
<name>A0AA39H804_9BILA</name>
<dbReference type="PANTHER" id="PTHR23017">
    <property type="entry name" value="SERPENTINE RECEPTOR, CLASS X"/>
    <property type="match status" value="1"/>
</dbReference>
<dbReference type="SUPFAM" id="SSF81321">
    <property type="entry name" value="Family A G protein-coupled receptor-like"/>
    <property type="match status" value="2"/>
</dbReference>
<evidence type="ECO:0000259" key="2">
    <source>
        <dbReference type="Pfam" id="PF10328"/>
    </source>
</evidence>
<evidence type="ECO:0000256" key="1">
    <source>
        <dbReference type="SAM" id="Phobius"/>
    </source>
</evidence>
<feature type="transmembrane region" description="Helical" evidence="1">
    <location>
        <begin position="25"/>
        <end position="50"/>
    </location>
</feature>
<dbReference type="Pfam" id="PF10328">
    <property type="entry name" value="7TM_GPCR_Srx"/>
    <property type="match status" value="2"/>
</dbReference>
<keyword evidence="1" id="KW-0812">Transmembrane</keyword>
<reference evidence="3" key="1">
    <citation type="submission" date="2023-06" db="EMBL/GenBank/DDBJ databases">
        <title>Genomic analysis of the entomopathogenic nematode Steinernema hermaphroditum.</title>
        <authorList>
            <person name="Schwarz E.M."/>
            <person name="Heppert J.K."/>
            <person name="Baniya A."/>
            <person name="Schwartz H.T."/>
            <person name="Tan C.-H."/>
            <person name="Antoshechkin I."/>
            <person name="Sternberg P.W."/>
            <person name="Goodrich-Blair H."/>
            <person name="Dillman A.R."/>
        </authorList>
    </citation>
    <scope>NUCLEOTIDE SEQUENCE</scope>
    <source>
        <strain evidence="3">PS9179</strain>
        <tissue evidence="3">Whole animal</tissue>
    </source>
</reference>
<evidence type="ECO:0000313" key="3">
    <source>
        <dbReference type="EMBL" id="KAK0400926.1"/>
    </source>
</evidence>
<feature type="transmembrane region" description="Helical" evidence="1">
    <location>
        <begin position="209"/>
        <end position="228"/>
    </location>
</feature>
<protein>
    <recommendedName>
        <fullName evidence="2">7TM GPCR serpentine receptor class x (Srx) domain-containing protein</fullName>
    </recommendedName>
</protein>
<dbReference type="PANTHER" id="PTHR23017:SF21">
    <property type="entry name" value="7TM GPCR SERPENTINE RECEPTOR CLASS X (SRX) DOMAIN-CONTAINING PROTEIN"/>
    <property type="match status" value="1"/>
</dbReference>
<dbReference type="InterPro" id="IPR019430">
    <property type="entry name" value="7TM_GPCR_serpentine_rcpt_Srx"/>
</dbReference>
<accession>A0AA39H804</accession>
<feature type="domain" description="7TM GPCR serpentine receptor class x (Srx)" evidence="2">
    <location>
        <begin position="54"/>
        <end position="136"/>
    </location>
</feature>
<feature type="transmembrane region" description="Helical" evidence="1">
    <location>
        <begin position="103"/>
        <end position="131"/>
    </location>
</feature>
<dbReference type="Proteomes" id="UP001175271">
    <property type="component" value="Unassembled WGS sequence"/>
</dbReference>
<feature type="transmembrane region" description="Helical" evidence="1">
    <location>
        <begin position="280"/>
        <end position="301"/>
    </location>
</feature>
<gene>
    <name evidence="3" type="ORF">QR680_015521</name>
</gene>
<proteinExistence type="predicted"/>
<keyword evidence="1" id="KW-1133">Transmembrane helix</keyword>
<feature type="transmembrane region" description="Helical" evidence="1">
    <location>
        <begin position="62"/>
        <end position="82"/>
    </location>
</feature>